<dbReference type="EMBL" id="JAMTCP010000006">
    <property type="protein sequence ID" value="MCP2258114.1"/>
    <property type="molecule type" value="Genomic_DNA"/>
</dbReference>
<accession>A0ABT1HRG3</accession>
<organism evidence="5 6">
    <name type="scientific">Streptoalloteichus tenebrarius (strain ATCC 17920 / DSM 40477 / JCM 4838 / CBS 697.72 / NBRC 16177 / NCIMB 11028 / NRRL B-12390 / A12253. 1 / ISP 5477)</name>
    <name type="common">Streptomyces tenebrarius</name>
    <dbReference type="NCBI Taxonomy" id="1933"/>
    <lineage>
        <taxon>Bacteria</taxon>
        <taxon>Bacillati</taxon>
        <taxon>Actinomycetota</taxon>
        <taxon>Actinomycetes</taxon>
        <taxon>Pseudonocardiales</taxon>
        <taxon>Pseudonocardiaceae</taxon>
        <taxon>Streptoalloteichus</taxon>
    </lineage>
</organism>
<feature type="chain" id="PRO_5047293361" evidence="3">
    <location>
        <begin position="39"/>
        <end position="654"/>
    </location>
</feature>
<feature type="signal peptide" evidence="3">
    <location>
        <begin position="1"/>
        <end position="38"/>
    </location>
</feature>
<evidence type="ECO:0000259" key="4">
    <source>
        <dbReference type="Pfam" id="PF26607"/>
    </source>
</evidence>
<dbReference type="SUPFAM" id="SSF102588">
    <property type="entry name" value="LmbE-like"/>
    <property type="match status" value="1"/>
</dbReference>
<evidence type="ECO:0000256" key="1">
    <source>
        <dbReference type="ARBA" id="ARBA00022833"/>
    </source>
</evidence>
<gene>
    <name evidence="5" type="ORF">LX15_001801</name>
</gene>
<evidence type="ECO:0000256" key="2">
    <source>
        <dbReference type="SAM" id="MobiDB-lite"/>
    </source>
</evidence>
<proteinExistence type="predicted"/>
<dbReference type="InterPro" id="IPR003737">
    <property type="entry name" value="GlcNAc_PI_deacetylase-related"/>
</dbReference>
<dbReference type="Proteomes" id="UP001205311">
    <property type="component" value="Unassembled WGS sequence"/>
</dbReference>
<feature type="region of interest" description="Disordered" evidence="2">
    <location>
        <begin position="632"/>
        <end position="654"/>
    </location>
</feature>
<protein>
    <submittedName>
        <fullName evidence="5">GlcNAc-PI de-N-acetylase</fullName>
    </submittedName>
</protein>
<keyword evidence="3" id="KW-0732">Signal</keyword>
<dbReference type="Pfam" id="PF02585">
    <property type="entry name" value="PIG-L"/>
    <property type="match status" value="1"/>
</dbReference>
<keyword evidence="1" id="KW-0862">Zinc</keyword>
<reference evidence="5 6" key="1">
    <citation type="submission" date="2022-06" db="EMBL/GenBank/DDBJ databases">
        <title>Genomic Encyclopedia of Archaeal and Bacterial Type Strains, Phase II (KMG-II): from individual species to whole genera.</title>
        <authorList>
            <person name="Goeker M."/>
        </authorList>
    </citation>
    <scope>NUCLEOTIDE SEQUENCE [LARGE SCALE GENOMIC DNA]</scope>
    <source>
        <strain evidence="5 6">DSM 40477</strain>
    </source>
</reference>
<dbReference type="Pfam" id="PF26607">
    <property type="entry name" value="DUF8189"/>
    <property type="match status" value="1"/>
</dbReference>
<dbReference type="SUPFAM" id="SSF89372">
    <property type="entry name" value="Fucose-specific lectin"/>
    <property type="match status" value="1"/>
</dbReference>
<dbReference type="RefSeq" id="WP_253669040.1">
    <property type="nucleotide sequence ID" value="NZ_JAMTCP010000006.1"/>
</dbReference>
<dbReference type="PANTHER" id="PTHR12993">
    <property type="entry name" value="N-ACETYLGLUCOSAMINYL-PHOSPHATIDYLINOSITOL DE-N-ACETYLASE-RELATED"/>
    <property type="match status" value="1"/>
</dbReference>
<comment type="caution">
    <text evidence="5">The sequence shown here is derived from an EMBL/GenBank/DDBJ whole genome shotgun (WGS) entry which is preliminary data.</text>
</comment>
<evidence type="ECO:0000313" key="6">
    <source>
        <dbReference type="Proteomes" id="UP001205311"/>
    </source>
</evidence>
<keyword evidence="6" id="KW-1185">Reference proteome</keyword>
<dbReference type="PANTHER" id="PTHR12993:SF11">
    <property type="entry name" value="N-ACETYLGLUCOSAMINYL-PHOSPHATIDYLINOSITOL DE-N-ACETYLASE"/>
    <property type="match status" value="1"/>
</dbReference>
<sequence>MRGTWRRFDAPGLRRALGTLAALTAVAVVLACSGPAEPAPAPGPTEERPAVQARSVQVVAHQDDDILFMNPDLSADVRAGQPTTTVFLTAGEADVPDRAEYAANRQAGARAAYARMAGVADDWRAEALPVGDRQVELYTLKARPDVQLVFVNLPEDADPLPRGGRGTLTRLWHDRTNEQQVESVVPARAAVPRAFTYNRAAVVDVLTGLLDRFHPTVVRVQDPQPDPRYTTNWKPFHDHPDHVMTARFAEEAVRRHGAGGQQPRFVKLNYRDYNVADTPVNLGPDQRRDKAEVFADYVRHDRLAFTTGIYAAWQGRMRYRWSRGHSWVGRNADGRLQAFAVLGLGVLSWRQREDGRWDAPSALPDAGGPLAPWLSTATGQDGRLRVFGRRLDTHEIVTLAQSEPNGAWAPTWTSLGNPNAQTGQTQQRDIGVPTAFTDADGRVTVVVRNGGGGVSARVLEERDRWLEWDDLGGSDVQDGLAAAVDRDGRAQVFGHTRGGIAHWAQQRRGERMRLRPKLGDGPVPAGPPAVARRQDGRLAVVYQAADSLELVSFLEQADGQQWRRAAASAPTAGSGCAPAVVAGRDGLRVYLRGSSGRVDTTTLSSADGSPKGTEAVDRAIVDCPAAATDRNGGPVMLGIGPDGQLVTDQRHNNR</sequence>
<name>A0ABT1HRG3_STRSD</name>
<feature type="domain" description="PLL-like beta propeller" evidence="4">
    <location>
        <begin position="374"/>
        <end position="637"/>
    </location>
</feature>
<evidence type="ECO:0000313" key="5">
    <source>
        <dbReference type="EMBL" id="MCP2258114.1"/>
    </source>
</evidence>
<dbReference type="PROSITE" id="PS51257">
    <property type="entry name" value="PROKAR_LIPOPROTEIN"/>
    <property type="match status" value="1"/>
</dbReference>
<dbReference type="Gene3D" id="3.40.50.10320">
    <property type="entry name" value="LmbE-like"/>
    <property type="match status" value="1"/>
</dbReference>
<evidence type="ECO:0000256" key="3">
    <source>
        <dbReference type="SAM" id="SignalP"/>
    </source>
</evidence>
<dbReference type="InterPro" id="IPR058502">
    <property type="entry name" value="PLL-like_beta-prop"/>
</dbReference>
<dbReference type="InterPro" id="IPR024078">
    <property type="entry name" value="LmbE-like_dom_sf"/>
</dbReference>
<dbReference type="Gene3D" id="2.120.10.70">
    <property type="entry name" value="Fucose-specific lectin"/>
    <property type="match status" value="1"/>
</dbReference>